<feature type="domain" description="YhdP central" evidence="3">
    <location>
        <begin position="10"/>
        <end position="1253"/>
    </location>
</feature>
<feature type="region of interest" description="Disordered" evidence="1">
    <location>
        <begin position="1258"/>
        <end position="1308"/>
    </location>
</feature>
<comment type="caution">
    <text evidence="4">The sequence shown here is derived from an EMBL/GenBank/DDBJ whole genome shotgun (WGS) entry which is preliminary data.</text>
</comment>
<dbReference type="NCBIfam" id="TIGR02099">
    <property type="entry name" value="YhdP family protein"/>
    <property type="match status" value="1"/>
</dbReference>
<evidence type="ECO:0000256" key="1">
    <source>
        <dbReference type="SAM" id="MobiDB-lite"/>
    </source>
</evidence>
<keyword evidence="2" id="KW-0812">Transmembrane</keyword>
<dbReference type="Pfam" id="PF13116">
    <property type="entry name" value="YhdP"/>
    <property type="match status" value="1"/>
</dbReference>
<dbReference type="Proteomes" id="UP001382455">
    <property type="component" value="Unassembled WGS sequence"/>
</dbReference>
<dbReference type="PANTHER" id="PTHR38690:SF1">
    <property type="entry name" value="PROTEASE"/>
    <property type="match status" value="1"/>
</dbReference>
<proteinExistence type="predicted"/>
<evidence type="ECO:0000259" key="3">
    <source>
        <dbReference type="Pfam" id="PF13116"/>
    </source>
</evidence>
<reference evidence="4 5" key="1">
    <citation type="submission" date="2023-12" db="EMBL/GenBank/DDBJ databases">
        <title>Friends and Foes: Symbiotic and Algicidal bacterial influence on Karenia brevis blooms.</title>
        <authorList>
            <person name="Fei C."/>
            <person name="Mohamed A.R."/>
            <person name="Booker A."/>
            <person name="Arshad M."/>
            <person name="Klass S."/>
            <person name="Ahn S."/>
            <person name="Gilbert P.M."/>
            <person name="Heil C.A."/>
            <person name="Martinez J.M."/>
            <person name="Amin S.A."/>
        </authorList>
    </citation>
    <scope>NUCLEOTIDE SEQUENCE [LARGE SCALE GENOMIC DNA]</scope>
    <source>
        <strain evidence="4 5">CE15</strain>
    </source>
</reference>
<keyword evidence="5" id="KW-1185">Reference proteome</keyword>
<evidence type="ECO:0000313" key="5">
    <source>
        <dbReference type="Proteomes" id="UP001382455"/>
    </source>
</evidence>
<organism evidence="4 5">
    <name type="scientific">Pseudoalteromonas spongiae</name>
    <dbReference type="NCBI Taxonomy" id="298657"/>
    <lineage>
        <taxon>Bacteria</taxon>
        <taxon>Pseudomonadati</taxon>
        <taxon>Pseudomonadota</taxon>
        <taxon>Gammaproteobacteria</taxon>
        <taxon>Alteromonadales</taxon>
        <taxon>Pseudoalteromonadaceae</taxon>
        <taxon>Pseudoalteromonas</taxon>
    </lineage>
</organism>
<evidence type="ECO:0000256" key="2">
    <source>
        <dbReference type="SAM" id="Phobius"/>
    </source>
</evidence>
<name>A0ABU8EQM2_9GAMM</name>
<dbReference type="InterPro" id="IPR025263">
    <property type="entry name" value="YhdP_central"/>
</dbReference>
<evidence type="ECO:0000313" key="4">
    <source>
        <dbReference type="EMBL" id="MEI4548397.1"/>
    </source>
</evidence>
<gene>
    <name evidence="4" type="ORF">WAE96_01580</name>
</gene>
<keyword evidence="2" id="KW-0472">Membrane</keyword>
<feature type="transmembrane region" description="Helical" evidence="2">
    <location>
        <begin position="15"/>
        <end position="37"/>
    </location>
</feature>
<sequence>MQKVRHTCFWCLRKVWQIFAISLVLVAVLVSLLKYSLPYANDYKAEIEALITEQVGTNIAIGSISAGWEHTGPALVLNQVSFGKNQSLALGLYVEQSRLHVNVWQSVLQRRLVSNYFVLSGLNAKVDLTQPFPSSDESTDGANLIDVLETLFLAQSGHFAVEDSQFLVNTKRNEKRVIAIERVTWQNRNNQHQGVGYITLPGISDNRLEIILDLYGEHFSESFGSLFVESKQLNASSWLRDVLSDDVTQVKSDINFKAWARFKEFKVENIQLDWQPSEISWQQENERESLQINAGTLRVRPHNDGWRFETSELDIGANQNQWPSFGGKIDYNNGRITTQWRDFPLALLSDVAPLLPFEQTKIVEQLLLKGSVSDLYVQYHNPEDYFFTTSVRDLSWQHYNGIPGVQNLSLTLVGDQSAAKLSVQGNEDYIMTGELFTRAIPYKQLTINLDFLKQAQGWTLESDTIWLDNDELTFAAEFSLNLFEQSELSLYAEMQGPEVLKARHYFPRGYMPQGTIDYLNRSLRGGKIDVAKVLWQGKLSDFPYQEHNGRFLVDAKVTDATFNFNQSWPDITNLEADLIFSNERMDIVSQQGALAGLQLGNGVVVSIDDLSHASTLNVNIETQQKAQELQPFFAATPLKDSIGAVLETVQGQGKVLGKTRIQVPLSKGEVSVSGSVDLKNTPIFIAKPGIPFDKVTGTLTFNNSDIQLKNATASWLDMPFKFNLQGKQQGENYDLSVTGDASWQVSDIVKHTQGIMSGYMSGAVPFDIAFNMQLKPQGFNYTASASSDLIGLSTALPTPYSKKRDQVWPLTLNVRGDEISNLITANINQQLYFNSIVDNRLGKVSNAHLIVGENDLGINASGFDVTIALAKADIVEWIPFIDHLVATPTESTSDNQVFPKLKEVNANIDYATLSEIEFNDLEINLSALAQSTQLKINGKEVRAEVSIPRILAQRPVFIEADYLRLNFKPEETEPQPSVGLKPIDDFGSPQDNEWLTHLPAIRFNCADCKVDSYQLDKLALDLDPADNGLLISKLTVDKGKHLFIGEGSWQKQKTNLSGKLVSKDIGELTDEFDLTSSIKESNAEIDIDLYWYGTPYQFNTQSLSGDLKWRLGDGYITDISDGGARVFSLLSLDSLVRKLKLDFRDVFAKGFFYNSMQGSMQVDKGVAYTKDTELNGVPADLTIKGYADLNTQKIDYTMWVAPEVTSSIPVIVAWMVNPVTGLAALAIDKVLHSARVISEIEYTITGTFEQPVVTEKGKKSREIEIPQSTLPGTPKQDVLPDEKKIVPLSDATMTNEQSKVDKTEGQNQ</sequence>
<accession>A0ABU8EQM2</accession>
<dbReference type="PANTHER" id="PTHR38690">
    <property type="entry name" value="PROTEASE-RELATED"/>
    <property type="match status" value="1"/>
</dbReference>
<dbReference type="RefSeq" id="WP_336434371.1">
    <property type="nucleotide sequence ID" value="NZ_JBAWKS010000001.1"/>
</dbReference>
<dbReference type="InterPro" id="IPR011836">
    <property type="entry name" value="YhdP"/>
</dbReference>
<dbReference type="EMBL" id="JBAWKS010000001">
    <property type="protein sequence ID" value="MEI4548397.1"/>
    <property type="molecule type" value="Genomic_DNA"/>
</dbReference>
<keyword evidence="2" id="KW-1133">Transmembrane helix</keyword>
<feature type="compositionally biased region" description="Basic and acidic residues" evidence="1">
    <location>
        <begin position="1298"/>
        <end position="1308"/>
    </location>
</feature>
<protein>
    <submittedName>
        <fullName evidence="4">YhdP family protein</fullName>
    </submittedName>
</protein>